<accession>A0A0N4U691</accession>
<dbReference type="PANTHER" id="PTHR37435">
    <property type="entry name" value="PROTEIN CBG14344"/>
    <property type="match status" value="1"/>
</dbReference>
<keyword evidence="7" id="KW-1185">Reference proteome</keyword>
<evidence type="ECO:0000256" key="1">
    <source>
        <dbReference type="SAM" id="Coils"/>
    </source>
</evidence>
<feature type="domain" description="aECM cysteine-cradle" evidence="4">
    <location>
        <begin position="848"/>
        <end position="896"/>
    </location>
</feature>
<reference evidence="5 7" key="2">
    <citation type="submission" date="2018-11" db="EMBL/GenBank/DDBJ databases">
        <authorList>
            <consortium name="Pathogen Informatics"/>
        </authorList>
    </citation>
    <scope>NUCLEOTIDE SEQUENCE [LARGE SCALE GENOMIC DNA]</scope>
</reference>
<dbReference type="Proteomes" id="UP000274756">
    <property type="component" value="Unassembled WGS sequence"/>
</dbReference>
<evidence type="ECO:0000313" key="7">
    <source>
        <dbReference type="Proteomes" id="UP000274756"/>
    </source>
</evidence>
<dbReference type="Proteomes" id="UP000038040">
    <property type="component" value="Unplaced"/>
</dbReference>
<reference evidence="8" key="1">
    <citation type="submission" date="2017-02" db="UniProtKB">
        <authorList>
            <consortium name="WormBaseParasite"/>
        </authorList>
    </citation>
    <scope>IDENTIFICATION</scope>
</reference>
<organism evidence="6 8">
    <name type="scientific">Dracunculus medinensis</name>
    <name type="common">Guinea worm</name>
    <dbReference type="NCBI Taxonomy" id="318479"/>
    <lineage>
        <taxon>Eukaryota</taxon>
        <taxon>Metazoa</taxon>
        <taxon>Ecdysozoa</taxon>
        <taxon>Nematoda</taxon>
        <taxon>Chromadorea</taxon>
        <taxon>Rhabditida</taxon>
        <taxon>Spirurina</taxon>
        <taxon>Dracunculoidea</taxon>
        <taxon>Dracunculidae</taxon>
        <taxon>Dracunculus</taxon>
    </lineage>
</organism>
<evidence type="ECO:0000256" key="2">
    <source>
        <dbReference type="SAM" id="MobiDB-lite"/>
    </source>
</evidence>
<dbReference type="STRING" id="318479.A0A0N4U691"/>
<dbReference type="Pfam" id="PF23626">
    <property type="entry name" value="CCD_aECM"/>
    <property type="match status" value="1"/>
</dbReference>
<evidence type="ECO:0000259" key="4">
    <source>
        <dbReference type="Pfam" id="PF23626"/>
    </source>
</evidence>
<evidence type="ECO:0000256" key="3">
    <source>
        <dbReference type="SAM" id="SignalP"/>
    </source>
</evidence>
<evidence type="ECO:0000313" key="8">
    <source>
        <dbReference type="WBParaSite" id="DME_0000242301-mRNA-1"/>
    </source>
</evidence>
<feature type="signal peptide" evidence="3">
    <location>
        <begin position="1"/>
        <end position="26"/>
    </location>
</feature>
<keyword evidence="3" id="KW-0732">Signal</keyword>
<name>A0A0N4U691_DRAME</name>
<dbReference type="WBParaSite" id="DME_0000242301-mRNA-1">
    <property type="protein sequence ID" value="DME_0000242301-mRNA-1"/>
    <property type="gene ID" value="DME_0000242301"/>
</dbReference>
<feature type="region of interest" description="Disordered" evidence="2">
    <location>
        <begin position="596"/>
        <end position="657"/>
    </location>
</feature>
<evidence type="ECO:0000313" key="6">
    <source>
        <dbReference type="Proteomes" id="UP000038040"/>
    </source>
</evidence>
<feature type="chain" id="PRO_5033229774" description="aECM cysteine-cradle domain-containing protein" evidence="3">
    <location>
        <begin position="27"/>
        <end position="898"/>
    </location>
</feature>
<feature type="region of interest" description="Disordered" evidence="2">
    <location>
        <begin position="122"/>
        <end position="145"/>
    </location>
</feature>
<feature type="coiled-coil region" evidence="1">
    <location>
        <begin position="762"/>
        <end position="795"/>
    </location>
</feature>
<dbReference type="OrthoDB" id="5876435at2759"/>
<sequence>MREEHIFIFSTLFLLVSSSIIHKAHYENGTKEFIIVKEIKRNQCTCSCSCTPVDEVETTVPSTINDGFITTREIFPENENLGTTSLAQVTTGTTDEILSTISSKITTHTIYSFNEEFNHSISDQLPSQSSKISPLPVSDSPDIPLTEATKLGIDRHETVQPTDIPSSQQYDTLETKNFGSQEFSSTKAISFITETASSTARQSREFAEDDNSTTESNDRETNTSLFVNETYTTINENNTNEPSSSTDSIISKSSPSVSIKSPNINDLVLWGLEALKITEESQQATTMDANTRSDEIAFGDDDELKSSTFAAIDSIPTTETQIDEATAANDKETDLNKNPALTTTNSIFTTSPRLKDEGSFKVEIALDEEQTKFQKFNDKIKHIHEAWLKALEELRRRIEIQHNLGNLTVFAGKSQKIENRSDEDESHADLFENSENFSTMPNSLSSSHKISDSFNAYSQDSVDSLENIKTTTTSSTVPFIHTAFSSESRNSETIVFPSSTVSTHTLTVVEQAFSTSKTMADETPKYETADSFTISDNNMVATSSTIDNIDVFPSAGETGTLQINMTVKPGVNWNTPNVHNTKFIKIGLEEVTNLTDGNIDKSNMHDESTGVTDPKSSSNSHFRKQYTNLPEAEDDAKNDTSGISKMPSIKNSQDEAEKSISLPEIEFLVDNPFESSEPTSQEKPLEYFPALAVTPENSPSIDELLRKIQMERNVARLKEFEMQRFREEEEQRLKELARKEFIAVEKERREETTDQVSHLGSINEARKRLEKARQLREQQRRFDRVQELNREAAMKLEIERQEQINKQLEYLTEIERKQRELIERQKLRERTIDNSSTTTSSGLKSLSPRQCKAIREFAKIFKMSNPSEWVQLNCQFAKQYFPHASCSHIAQLFDSCIR</sequence>
<feature type="compositionally biased region" description="Low complexity" evidence="2">
    <location>
        <begin position="228"/>
        <end position="257"/>
    </location>
</feature>
<dbReference type="EMBL" id="UYYG01001157">
    <property type="protein sequence ID" value="VDN56810.1"/>
    <property type="molecule type" value="Genomic_DNA"/>
</dbReference>
<feature type="compositionally biased region" description="Polar residues" evidence="2">
    <location>
        <begin position="122"/>
        <end position="132"/>
    </location>
</feature>
<evidence type="ECO:0000313" key="5">
    <source>
        <dbReference type="EMBL" id="VDN56810.1"/>
    </source>
</evidence>
<dbReference type="InterPro" id="IPR055352">
    <property type="entry name" value="CCD_aECM"/>
</dbReference>
<proteinExistence type="predicted"/>
<protein>
    <recommendedName>
        <fullName evidence="4">aECM cysteine-cradle domain-containing protein</fullName>
    </recommendedName>
</protein>
<feature type="compositionally biased region" description="Polar residues" evidence="2">
    <location>
        <begin position="609"/>
        <end position="628"/>
    </location>
</feature>
<dbReference type="PANTHER" id="PTHR37435:SF3">
    <property type="entry name" value="DUMPY: SHORTER THAN WILD-TYPE"/>
    <property type="match status" value="1"/>
</dbReference>
<keyword evidence="1" id="KW-0175">Coiled coil</keyword>
<feature type="compositionally biased region" description="Basic and acidic residues" evidence="2">
    <location>
        <begin position="598"/>
        <end position="608"/>
    </location>
</feature>
<dbReference type="AlphaFoldDB" id="A0A0N4U691"/>
<feature type="region of interest" description="Disordered" evidence="2">
    <location>
        <begin position="195"/>
        <end position="257"/>
    </location>
</feature>
<gene>
    <name evidence="5" type="ORF">DME_LOCUS6783</name>
</gene>